<dbReference type="PROSITE" id="PS50885">
    <property type="entry name" value="HAMP"/>
    <property type="match status" value="1"/>
</dbReference>
<protein>
    <recommendedName>
        <fullName evidence="21">Signal transduction histidine-protein kinase/phosphatase MprB</fullName>
        <ecNumber evidence="5">2.7.13.3</ecNumber>
    </recommendedName>
    <alternativeName>
        <fullName evidence="22">Mycobacterial persistence regulator B</fullName>
    </alternativeName>
</protein>
<comment type="caution">
    <text evidence="26">The sequence shown here is derived from an EMBL/GenBank/DDBJ whole genome shotgun (WGS) entry which is preliminary data.</text>
</comment>
<evidence type="ECO:0000256" key="22">
    <source>
        <dbReference type="ARBA" id="ARBA00041776"/>
    </source>
</evidence>
<evidence type="ECO:0000256" key="15">
    <source>
        <dbReference type="ARBA" id="ARBA00022912"/>
    </source>
</evidence>
<feature type="transmembrane region" description="Helical" evidence="23">
    <location>
        <begin position="26"/>
        <end position="43"/>
    </location>
</feature>
<dbReference type="CDD" id="cd00075">
    <property type="entry name" value="HATPase"/>
    <property type="match status" value="1"/>
</dbReference>
<name>A0A8J3LWJ8_9ACTN</name>
<evidence type="ECO:0000256" key="21">
    <source>
        <dbReference type="ARBA" id="ARBA00040454"/>
    </source>
</evidence>
<reference evidence="26 27" key="1">
    <citation type="submission" date="2021-01" db="EMBL/GenBank/DDBJ databases">
        <title>Whole genome shotgun sequence of Planotetraspora kaengkrachanensis NBRC 104272.</title>
        <authorList>
            <person name="Komaki H."/>
            <person name="Tamura T."/>
        </authorList>
    </citation>
    <scope>NUCLEOTIDE SEQUENCE [LARGE SCALE GENOMIC DNA]</scope>
    <source>
        <strain evidence="26 27">NBRC 104272</strain>
    </source>
</reference>
<comment type="catalytic activity">
    <reaction evidence="1">
        <text>ATP + protein L-histidine = ADP + protein N-phospho-L-histidine.</text>
        <dbReference type="EC" id="2.7.13.3"/>
    </reaction>
</comment>
<evidence type="ECO:0000256" key="4">
    <source>
        <dbReference type="ARBA" id="ARBA00004651"/>
    </source>
</evidence>
<evidence type="ECO:0000256" key="13">
    <source>
        <dbReference type="ARBA" id="ARBA00022840"/>
    </source>
</evidence>
<dbReference type="InterPro" id="IPR003594">
    <property type="entry name" value="HATPase_dom"/>
</dbReference>
<dbReference type="InterPro" id="IPR003660">
    <property type="entry name" value="HAMP_dom"/>
</dbReference>
<keyword evidence="9 23" id="KW-0812">Transmembrane</keyword>
<organism evidence="26 27">
    <name type="scientific">Planotetraspora kaengkrachanensis</name>
    <dbReference type="NCBI Taxonomy" id="575193"/>
    <lineage>
        <taxon>Bacteria</taxon>
        <taxon>Bacillati</taxon>
        <taxon>Actinomycetota</taxon>
        <taxon>Actinomycetes</taxon>
        <taxon>Streptosporangiales</taxon>
        <taxon>Streptosporangiaceae</taxon>
        <taxon>Planotetraspora</taxon>
    </lineage>
</organism>
<evidence type="ECO:0000313" key="27">
    <source>
        <dbReference type="Proteomes" id="UP000630097"/>
    </source>
</evidence>
<dbReference type="SMART" id="SM00388">
    <property type="entry name" value="HisKA"/>
    <property type="match status" value="1"/>
</dbReference>
<evidence type="ECO:0000256" key="8">
    <source>
        <dbReference type="ARBA" id="ARBA00022679"/>
    </source>
</evidence>
<dbReference type="InterPro" id="IPR004358">
    <property type="entry name" value="Sig_transdc_His_kin-like_C"/>
</dbReference>
<keyword evidence="11" id="KW-0418">Kinase</keyword>
<dbReference type="EMBL" id="BONV01000010">
    <property type="protein sequence ID" value="GIG79747.1"/>
    <property type="molecule type" value="Genomic_DNA"/>
</dbReference>
<evidence type="ECO:0000256" key="16">
    <source>
        <dbReference type="ARBA" id="ARBA00022989"/>
    </source>
</evidence>
<keyword evidence="10" id="KW-0547">Nucleotide-binding</keyword>
<dbReference type="Gene3D" id="6.10.340.10">
    <property type="match status" value="1"/>
</dbReference>
<dbReference type="SUPFAM" id="SSF47384">
    <property type="entry name" value="Homodimeric domain of signal transducing histidine kinase"/>
    <property type="match status" value="1"/>
</dbReference>
<evidence type="ECO:0000256" key="9">
    <source>
        <dbReference type="ARBA" id="ARBA00022692"/>
    </source>
</evidence>
<evidence type="ECO:0000256" key="19">
    <source>
        <dbReference type="ARBA" id="ARBA00023026"/>
    </source>
</evidence>
<evidence type="ECO:0000259" key="25">
    <source>
        <dbReference type="PROSITE" id="PS50885"/>
    </source>
</evidence>
<gene>
    <name evidence="26" type="ORF">Pka01_28740</name>
</gene>
<evidence type="ECO:0000256" key="5">
    <source>
        <dbReference type="ARBA" id="ARBA00012438"/>
    </source>
</evidence>
<dbReference type="PRINTS" id="PR00344">
    <property type="entry name" value="BCTRLSENSOR"/>
</dbReference>
<evidence type="ECO:0000256" key="11">
    <source>
        <dbReference type="ARBA" id="ARBA00022777"/>
    </source>
</evidence>
<keyword evidence="7" id="KW-0597">Phosphoprotein</keyword>
<dbReference type="SMART" id="SM00387">
    <property type="entry name" value="HATPase_c"/>
    <property type="match status" value="1"/>
</dbReference>
<comment type="cofactor">
    <cofactor evidence="2">
        <name>Mn(2+)</name>
        <dbReference type="ChEBI" id="CHEBI:29035"/>
    </cofactor>
</comment>
<dbReference type="SMART" id="SM00304">
    <property type="entry name" value="HAMP"/>
    <property type="match status" value="1"/>
</dbReference>
<keyword evidence="6" id="KW-1003">Cell membrane</keyword>
<dbReference type="GO" id="GO:0005524">
    <property type="term" value="F:ATP binding"/>
    <property type="evidence" value="ECO:0007669"/>
    <property type="project" value="UniProtKB-KW"/>
</dbReference>
<evidence type="ECO:0000256" key="17">
    <source>
        <dbReference type="ARBA" id="ARBA00023012"/>
    </source>
</evidence>
<keyword evidence="18" id="KW-0346">Stress response</keyword>
<keyword evidence="19" id="KW-0843">Virulence</keyword>
<evidence type="ECO:0000256" key="10">
    <source>
        <dbReference type="ARBA" id="ARBA00022741"/>
    </source>
</evidence>
<dbReference type="GO" id="GO:0005886">
    <property type="term" value="C:plasma membrane"/>
    <property type="evidence" value="ECO:0007669"/>
    <property type="project" value="UniProtKB-SubCell"/>
</dbReference>
<dbReference type="GO" id="GO:0000155">
    <property type="term" value="F:phosphorelay sensor kinase activity"/>
    <property type="evidence" value="ECO:0007669"/>
    <property type="project" value="InterPro"/>
</dbReference>
<dbReference type="Pfam" id="PF00512">
    <property type="entry name" value="HisKA"/>
    <property type="match status" value="1"/>
</dbReference>
<dbReference type="Pfam" id="PF00672">
    <property type="entry name" value="HAMP"/>
    <property type="match status" value="1"/>
</dbReference>
<keyword evidence="16 23" id="KW-1133">Transmembrane helix</keyword>
<dbReference type="InterPro" id="IPR036890">
    <property type="entry name" value="HATPase_C_sf"/>
</dbReference>
<evidence type="ECO:0000313" key="26">
    <source>
        <dbReference type="EMBL" id="GIG79747.1"/>
    </source>
</evidence>
<dbReference type="Gene3D" id="1.10.287.130">
    <property type="match status" value="1"/>
</dbReference>
<comment type="subcellular location">
    <subcellularLocation>
        <location evidence="4">Cell membrane</location>
        <topology evidence="4">Multi-pass membrane protein</topology>
    </subcellularLocation>
</comment>
<evidence type="ECO:0000256" key="2">
    <source>
        <dbReference type="ARBA" id="ARBA00001936"/>
    </source>
</evidence>
<dbReference type="EC" id="2.7.13.3" evidence="5"/>
<dbReference type="InterPro" id="IPR003661">
    <property type="entry name" value="HisK_dim/P_dom"/>
</dbReference>
<keyword evidence="20" id="KW-0464">Manganese</keyword>
<evidence type="ECO:0000256" key="14">
    <source>
        <dbReference type="ARBA" id="ARBA00022842"/>
    </source>
</evidence>
<dbReference type="PANTHER" id="PTHR44936:SF9">
    <property type="entry name" value="SENSOR PROTEIN CREC"/>
    <property type="match status" value="1"/>
</dbReference>
<keyword evidence="27" id="KW-1185">Reference proteome</keyword>
<keyword evidence="23" id="KW-0472">Membrane</keyword>
<evidence type="ECO:0000256" key="18">
    <source>
        <dbReference type="ARBA" id="ARBA00023016"/>
    </source>
</evidence>
<evidence type="ECO:0000256" key="3">
    <source>
        <dbReference type="ARBA" id="ARBA00001946"/>
    </source>
</evidence>
<dbReference type="SUPFAM" id="SSF55874">
    <property type="entry name" value="ATPase domain of HSP90 chaperone/DNA topoisomerase II/histidine kinase"/>
    <property type="match status" value="1"/>
</dbReference>
<keyword evidence="8" id="KW-0808">Transferase</keyword>
<sequence length="466" mass="50443">MRPTTLPTTLSDRCTRLFLRSIRPRTTLLIAALVALFAVPAFVQEEMLTGQAENDTAWMDVQRQATMTASTVRSGRARDPVRPDITGVDVIQVVGPDRRVLAATPAARGLAPLTDVWPSAGAPQLDLRTCASQPLGCVYVAALRVDPTPGSAVVYAASRTTGTTRGQWLFALQAAALIVLAAWVVWKIIGRLLCPIEAIRGTLTTINSNNLSCRVPEPRGNDEIVQLARTINGTLDRLEVAKEGSERALAQQRRFACDASHELRTPLAGLRVLLEEAQLHPDETALPDLLRDALGDVDRLQTIIADLLLLSRLEAGMPIEGEAMDLSLLVEEEIALRSDRLPARLRLEAGTTVRACRIQLARVLTNLLDNAQRHAAQTVHVDVYREGSAAVLAVSDDGTGIAGADRERIFERFTRLDAARSRDQGGTGLGLAIARDIAQAHRGTLTAERSDMGGARFVVRIPLAEN</sequence>
<dbReference type="GO" id="GO:0004721">
    <property type="term" value="F:phosphoprotein phosphatase activity"/>
    <property type="evidence" value="ECO:0007669"/>
    <property type="project" value="UniProtKB-KW"/>
</dbReference>
<evidence type="ECO:0000259" key="24">
    <source>
        <dbReference type="PROSITE" id="PS50109"/>
    </source>
</evidence>
<dbReference type="InterPro" id="IPR050980">
    <property type="entry name" value="2C_sensor_his_kinase"/>
</dbReference>
<proteinExistence type="predicted"/>
<dbReference type="Pfam" id="PF02518">
    <property type="entry name" value="HATPase_c"/>
    <property type="match status" value="1"/>
</dbReference>
<keyword evidence="12" id="KW-0378">Hydrolase</keyword>
<dbReference type="CDD" id="cd00082">
    <property type="entry name" value="HisKA"/>
    <property type="match status" value="1"/>
</dbReference>
<evidence type="ECO:0000256" key="12">
    <source>
        <dbReference type="ARBA" id="ARBA00022801"/>
    </source>
</evidence>
<feature type="transmembrane region" description="Helical" evidence="23">
    <location>
        <begin position="168"/>
        <end position="186"/>
    </location>
</feature>
<dbReference type="Proteomes" id="UP000630097">
    <property type="component" value="Unassembled WGS sequence"/>
</dbReference>
<dbReference type="InterPro" id="IPR036097">
    <property type="entry name" value="HisK_dim/P_sf"/>
</dbReference>
<evidence type="ECO:0000256" key="6">
    <source>
        <dbReference type="ARBA" id="ARBA00022475"/>
    </source>
</evidence>
<evidence type="ECO:0000256" key="1">
    <source>
        <dbReference type="ARBA" id="ARBA00000085"/>
    </source>
</evidence>
<accession>A0A8J3LWJ8</accession>
<dbReference type="PANTHER" id="PTHR44936">
    <property type="entry name" value="SENSOR PROTEIN CREC"/>
    <property type="match status" value="1"/>
</dbReference>
<keyword evidence="13" id="KW-0067">ATP-binding</keyword>
<dbReference type="CDD" id="cd06225">
    <property type="entry name" value="HAMP"/>
    <property type="match status" value="1"/>
</dbReference>
<keyword evidence="17" id="KW-0902">Two-component regulatory system</keyword>
<comment type="cofactor">
    <cofactor evidence="3">
        <name>Mg(2+)</name>
        <dbReference type="ChEBI" id="CHEBI:18420"/>
    </cofactor>
</comment>
<dbReference type="InterPro" id="IPR005467">
    <property type="entry name" value="His_kinase_dom"/>
</dbReference>
<keyword evidence="14" id="KW-0460">Magnesium</keyword>
<dbReference type="AlphaFoldDB" id="A0A8J3LWJ8"/>
<evidence type="ECO:0000256" key="23">
    <source>
        <dbReference type="SAM" id="Phobius"/>
    </source>
</evidence>
<dbReference type="PROSITE" id="PS50109">
    <property type="entry name" value="HIS_KIN"/>
    <property type="match status" value="1"/>
</dbReference>
<feature type="domain" description="Histidine kinase" evidence="24">
    <location>
        <begin position="258"/>
        <end position="465"/>
    </location>
</feature>
<dbReference type="RefSeq" id="WP_203883190.1">
    <property type="nucleotide sequence ID" value="NZ_BAABHH010000004.1"/>
</dbReference>
<dbReference type="Gene3D" id="3.30.565.10">
    <property type="entry name" value="Histidine kinase-like ATPase, C-terminal domain"/>
    <property type="match status" value="1"/>
</dbReference>
<feature type="domain" description="HAMP" evidence="25">
    <location>
        <begin position="195"/>
        <end position="243"/>
    </location>
</feature>
<dbReference type="SUPFAM" id="SSF158472">
    <property type="entry name" value="HAMP domain-like"/>
    <property type="match status" value="1"/>
</dbReference>
<keyword evidence="15" id="KW-0904">Protein phosphatase</keyword>
<evidence type="ECO:0000256" key="20">
    <source>
        <dbReference type="ARBA" id="ARBA00023211"/>
    </source>
</evidence>
<evidence type="ECO:0000256" key="7">
    <source>
        <dbReference type="ARBA" id="ARBA00022553"/>
    </source>
</evidence>